<reference evidence="2 3" key="1">
    <citation type="submission" date="2019-11" db="EMBL/GenBank/DDBJ databases">
        <title>Whole genome sequence of Oryza granulata.</title>
        <authorList>
            <person name="Li W."/>
        </authorList>
    </citation>
    <scope>NUCLEOTIDE SEQUENCE [LARGE SCALE GENOMIC DNA]</scope>
    <source>
        <strain evidence="3">cv. Menghai</strain>
        <tissue evidence="2">Leaf</tissue>
    </source>
</reference>
<feature type="region of interest" description="Disordered" evidence="1">
    <location>
        <begin position="27"/>
        <end position="46"/>
    </location>
</feature>
<feature type="region of interest" description="Disordered" evidence="1">
    <location>
        <begin position="90"/>
        <end position="125"/>
    </location>
</feature>
<evidence type="ECO:0000313" key="3">
    <source>
        <dbReference type="Proteomes" id="UP000479710"/>
    </source>
</evidence>
<evidence type="ECO:0000313" key="2">
    <source>
        <dbReference type="EMBL" id="KAF0896673.1"/>
    </source>
</evidence>
<protein>
    <submittedName>
        <fullName evidence="2">Uncharacterized protein</fullName>
    </submittedName>
</protein>
<feature type="compositionally biased region" description="Pro residues" evidence="1">
    <location>
        <begin position="206"/>
        <end position="227"/>
    </location>
</feature>
<feature type="compositionally biased region" description="Basic and acidic residues" evidence="1">
    <location>
        <begin position="146"/>
        <end position="158"/>
    </location>
</feature>
<dbReference type="EMBL" id="SPHZ02000010">
    <property type="protein sequence ID" value="KAF0896673.1"/>
    <property type="molecule type" value="Genomic_DNA"/>
</dbReference>
<dbReference type="AlphaFoldDB" id="A0A6G1CAM5"/>
<organism evidence="2 3">
    <name type="scientific">Oryza meyeriana var. granulata</name>
    <dbReference type="NCBI Taxonomy" id="110450"/>
    <lineage>
        <taxon>Eukaryota</taxon>
        <taxon>Viridiplantae</taxon>
        <taxon>Streptophyta</taxon>
        <taxon>Embryophyta</taxon>
        <taxon>Tracheophyta</taxon>
        <taxon>Spermatophyta</taxon>
        <taxon>Magnoliopsida</taxon>
        <taxon>Liliopsida</taxon>
        <taxon>Poales</taxon>
        <taxon>Poaceae</taxon>
        <taxon>BOP clade</taxon>
        <taxon>Oryzoideae</taxon>
        <taxon>Oryzeae</taxon>
        <taxon>Oryzinae</taxon>
        <taxon>Oryza</taxon>
        <taxon>Oryza meyeriana</taxon>
    </lineage>
</organism>
<feature type="compositionally biased region" description="Basic and acidic residues" evidence="1">
    <location>
        <begin position="33"/>
        <end position="46"/>
    </location>
</feature>
<feature type="region of interest" description="Disordered" evidence="1">
    <location>
        <begin position="204"/>
        <end position="276"/>
    </location>
</feature>
<sequence>MRRRIEAREALVDEAVRDGELRACRAGEMTGGEADRDGGRRGIRDRRIEVQTPAPARRRGCGVATEAAKKVLLAGHPVLLAGHPALHRDVDSGGGGTRAWAWSTRTDRRRDASATPSNRTGEDLSSCCCRRARRPGRRARWTGPHIRAEARSRARQDWPHITGGPGQPNPEPPFSSLPETDGYLYPCKVRVVFFSKAARFEIIPFPASPRPPTQPSTPPPAHRPPNKPLHCASPLPRRRQQGHALLSGATRRTFCSSARSDREARAFNPPPRATSSPAGVIVSSALCDAAAHLRQHNSLHRRRLPSARLTG</sequence>
<dbReference type="Proteomes" id="UP000479710">
    <property type="component" value="Unassembled WGS sequence"/>
</dbReference>
<gene>
    <name evidence="2" type="ORF">E2562_027018</name>
</gene>
<name>A0A6G1CAM5_9ORYZ</name>
<feature type="region of interest" description="Disordered" evidence="1">
    <location>
        <begin position="138"/>
        <end position="177"/>
    </location>
</feature>
<keyword evidence="3" id="KW-1185">Reference proteome</keyword>
<accession>A0A6G1CAM5</accession>
<comment type="caution">
    <text evidence="2">The sequence shown here is derived from an EMBL/GenBank/DDBJ whole genome shotgun (WGS) entry which is preliminary data.</text>
</comment>
<evidence type="ECO:0000256" key="1">
    <source>
        <dbReference type="SAM" id="MobiDB-lite"/>
    </source>
</evidence>
<proteinExistence type="predicted"/>